<gene>
    <name evidence="6" type="ORF">FSB_LOCUS55590</name>
</gene>
<dbReference type="InterPro" id="IPR039537">
    <property type="entry name" value="Retrotran_Ty1/copia-like"/>
</dbReference>
<name>A0A2N9IT45_FAGSY</name>
<organism evidence="6">
    <name type="scientific">Fagus sylvatica</name>
    <name type="common">Beechnut</name>
    <dbReference type="NCBI Taxonomy" id="28930"/>
    <lineage>
        <taxon>Eukaryota</taxon>
        <taxon>Viridiplantae</taxon>
        <taxon>Streptophyta</taxon>
        <taxon>Embryophyta</taxon>
        <taxon>Tracheophyta</taxon>
        <taxon>Spermatophyta</taxon>
        <taxon>Magnoliopsida</taxon>
        <taxon>eudicotyledons</taxon>
        <taxon>Gunneridae</taxon>
        <taxon>Pentapetalae</taxon>
        <taxon>rosids</taxon>
        <taxon>fabids</taxon>
        <taxon>Fagales</taxon>
        <taxon>Fagaceae</taxon>
        <taxon>Fagus</taxon>
    </lineage>
</organism>
<dbReference type="AlphaFoldDB" id="A0A2N9IT45"/>
<dbReference type="InterPro" id="IPR001878">
    <property type="entry name" value="Znf_CCHC"/>
</dbReference>
<dbReference type="InterPro" id="IPR036397">
    <property type="entry name" value="RNaseH_sf"/>
</dbReference>
<evidence type="ECO:0000313" key="6">
    <source>
        <dbReference type="EMBL" id="SPD27708.1"/>
    </source>
</evidence>
<protein>
    <recommendedName>
        <fullName evidence="7">Integrase catalytic domain-containing protein</fullName>
    </recommendedName>
</protein>
<evidence type="ECO:0000256" key="1">
    <source>
        <dbReference type="ARBA" id="ARBA00022723"/>
    </source>
</evidence>
<dbReference type="SUPFAM" id="SSF56672">
    <property type="entry name" value="DNA/RNA polymerases"/>
    <property type="match status" value="1"/>
</dbReference>
<dbReference type="PANTHER" id="PTHR42648">
    <property type="entry name" value="TRANSPOSASE, PUTATIVE-RELATED"/>
    <property type="match status" value="1"/>
</dbReference>
<keyword evidence="2" id="KW-0378">Hydrolase</keyword>
<dbReference type="PANTHER" id="PTHR42648:SF27">
    <property type="entry name" value="RNA-DIRECTED DNA POLYMERASE"/>
    <property type="match status" value="1"/>
</dbReference>
<keyword evidence="3" id="KW-0863">Zinc-finger</keyword>
<reference evidence="6" key="1">
    <citation type="submission" date="2018-02" db="EMBL/GenBank/DDBJ databases">
        <authorList>
            <person name="Cohen D.B."/>
            <person name="Kent A.D."/>
        </authorList>
    </citation>
    <scope>NUCLEOTIDE SEQUENCE</scope>
</reference>
<dbReference type="GO" id="GO:0016787">
    <property type="term" value="F:hydrolase activity"/>
    <property type="evidence" value="ECO:0007669"/>
    <property type="project" value="UniProtKB-KW"/>
</dbReference>
<feature type="domain" description="Integrase catalytic" evidence="5">
    <location>
        <begin position="191"/>
        <end position="324"/>
    </location>
</feature>
<dbReference type="Gene3D" id="3.30.420.10">
    <property type="entry name" value="Ribonuclease H-like superfamily/Ribonuclease H"/>
    <property type="match status" value="1"/>
</dbReference>
<dbReference type="InterPro" id="IPR043502">
    <property type="entry name" value="DNA/RNA_pol_sf"/>
</dbReference>
<dbReference type="GO" id="GO:0008270">
    <property type="term" value="F:zinc ion binding"/>
    <property type="evidence" value="ECO:0007669"/>
    <property type="project" value="UniProtKB-KW"/>
</dbReference>
<proteinExistence type="predicted"/>
<dbReference type="PROSITE" id="PS50994">
    <property type="entry name" value="INTEGRASE"/>
    <property type="match status" value="1"/>
</dbReference>
<dbReference type="InterPro" id="IPR013103">
    <property type="entry name" value="RVT_2"/>
</dbReference>
<sequence length="674" mass="78025">MSYSSAKSIIDSLEVKFGKKSSAHVEGLWEKFIRTKLSEGEDARQHVINMIALADELALQGRPIDEKTKISTILSSLPYSYDTLRQIYFVSGLDWKLDDLLSKVTAQEDAKLRVKEFSVNVVEQKGFVPQGSKRFEKKRKFKNGRSDWKNNKRAYVRQDVEVKTKQIICYHCKKPGHKRSECHSLLRSREETTSRFGYVYLMKQKSEALEKFITYRLEVEKWTDNKLKSINSDRGGEYFSNDFERYCIENGIVHFCTPPYTPEANGIAERRNRTLLDMVRSMMARANLPTSFWGEAILTAMHILNRIPTKALEKTPHELFVGENYDKVKDPSTYSQAIKDFDSKKWISAMNEEFDSMGKNGVWRLVKRHEGMKVVGCKWIFKRKRDVSGKVEKFKARLVAKGYTQEYGVDFEETFSPVVRIQSIRAILSLVAFFDFELYQMDVKTAFLNGDLEEDVYMEQPEGFISKGDENKVCKLEKSIYGLKQASRQWNLKFHESITMMGFMQNSSEPCVYVRKIHDKVVILTLYVDDILLAGNDVDMLDEVKQWLFKTFEMKDLGEASYILGIKIERDRVNRKLSLSQENYIDTLLEKFHMVDCLSGRIPYNNLRSLSQKDCPKNDQETLDPKLYPYASAVGSLMYLMICTRPDIAFAVGMVSRFQSNPGKIALDGYSMDF</sequence>
<dbReference type="PROSITE" id="PS50158">
    <property type="entry name" value="ZF_CCHC"/>
    <property type="match status" value="1"/>
</dbReference>
<dbReference type="Pfam" id="PF07727">
    <property type="entry name" value="RVT_2"/>
    <property type="match status" value="1"/>
</dbReference>
<feature type="domain" description="CCHC-type" evidence="4">
    <location>
        <begin position="169"/>
        <end position="182"/>
    </location>
</feature>
<dbReference type="InterPro" id="IPR001584">
    <property type="entry name" value="Integrase_cat-core"/>
</dbReference>
<dbReference type="InterPro" id="IPR036875">
    <property type="entry name" value="Znf_CCHC_sf"/>
</dbReference>
<keyword evidence="3" id="KW-0862">Zinc</keyword>
<evidence type="ECO:0000256" key="3">
    <source>
        <dbReference type="PROSITE-ProRule" id="PRU00047"/>
    </source>
</evidence>
<evidence type="ECO:0000259" key="4">
    <source>
        <dbReference type="PROSITE" id="PS50158"/>
    </source>
</evidence>
<dbReference type="Pfam" id="PF14223">
    <property type="entry name" value="Retrotran_gag_2"/>
    <property type="match status" value="1"/>
</dbReference>
<dbReference type="SUPFAM" id="SSF57756">
    <property type="entry name" value="Retrovirus zinc finger-like domains"/>
    <property type="match status" value="1"/>
</dbReference>
<dbReference type="SUPFAM" id="SSF53098">
    <property type="entry name" value="Ribonuclease H-like"/>
    <property type="match status" value="1"/>
</dbReference>
<evidence type="ECO:0000256" key="2">
    <source>
        <dbReference type="ARBA" id="ARBA00022801"/>
    </source>
</evidence>
<dbReference type="EMBL" id="OIVN01006204">
    <property type="protein sequence ID" value="SPD27708.1"/>
    <property type="molecule type" value="Genomic_DNA"/>
</dbReference>
<evidence type="ECO:0008006" key="7">
    <source>
        <dbReference type="Google" id="ProtNLM"/>
    </source>
</evidence>
<accession>A0A2N9IT45</accession>
<dbReference type="InterPro" id="IPR012337">
    <property type="entry name" value="RNaseH-like_sf"/>
</dbReference>
<keyword evidence="1" id="KW-0479">Metal-binding</keyword>
<evidence type="ECO:0000259" key="5">
    <source>
        <dbReference type="PROSITE" id="PS50994"/>
    </source>
</evidence>
<dbReference type="GO" id="GO:0003676">
    <property type="term" value="F:nucleic acid binding"/>
    <property type="evidence" value="ECO:0007669"/>
    <property type="project" value="InterPro"/>
</dbReference>
<dbReference type="GO" id="GO:0015074">
    <property type="term" value="P:DNA integration"/>
    <property type="evidence" value="ECO:0007669"/>
    <property type="project" value="InterPro"/>
</dbReference>